<keyword evidence="3" id="KW-1185">Reference proteome</keyword>
<evidence type="ECO:0000313" key="2">
    <source>
        <dbReference type="EMBL" id="SDJ77610.1"/>
    </source>
</evidence>
<name>A0A0D1Y771_ANEMI</name>
<dbReference type="Proteomes" id="UP000182836">
    <property type="component" value="Unassembled WGS sequence"/>
</dbReference>
<evidence type="ECO:0000313" key="1">
    <source>
        <dbReference type="EMBL" id="KON90504.1"/>
    </source>
</evidence>
<proteinExistence type="predicted"/>
<reference evidence="1 3" key="1">
    <citation type="submission" date="2015-07" db="EMBL/GenBank/DDBJ databases">
        <title>Fjat-14205 dsm 2895.</title>
        <authorList>
            <person name="Liu B."/>
            <person name="Wang J."/>
            <person name="Zhu Y."/>
            <person name="Liu G."/>
            <person name="Chen Q."/>
            <person name="Chen Z."/>
            <person name="Lan J."/>
            <person name="Che J."/>
            <person name="Ge C."/>
            <person name="Shi H."/>
            <person name="Pan Z."/>
            <person name="Liu X."/>
        </authorList>
    </citation>
    <scope>NUCLEOTIDE SEQUENCE [LARGE SCALE GENOMIC DNA]</scope>
    <source>
        <strain evidence="1 3">DSM 2895</strain>
    </source>
</reference>
<sequence>MGLKDVVIAILSLADLDTIRKKLRELADRWEAIYEERRQTQYENENDIWLWRKCGGIFYGAKTTVCTASSYYNASSKSGMGRMRECSSGAGTAAVGAEETEYEER</sequence>
<dbReference type="RefSeq" id="WP_043063247.1">
    <property type="nucleotide sequence ID" value="NZ_BJOA01000092.1"/>
</dbReference>
<protein>
    <submittedName>
        <fullName evidence="1">Uncharacterized protein</fullName>
    </submittedName>
</protein>
<dbReference type="Proteomes" id="UP000037269">
    <property type="component" value="Unassembled WGS sequence"/>
</dbReference>
<dbReference type="AlphaFoldDB" id="A0A0D1Y771"/>
<dbReference type="GeneID" id="42309155"/>
<dbReference type="PATRIC" id="fig|47500.8.peg.5192"/>
<organism evidence="1 3">
    <name type="scientific">Aneurinibacillus migulanus</name>
    <name type="common">Bacillus migulanus</name>
    <dbReference type="NCBI Taxonomy" id="47500"/>
    <lineage>
        <taxon>Bacteria</taxon>
        <taxon>Bacillati</taxon>
        <taxon>Bacillota</taxon>
        <taxon>Bacilli</taxon>
        <taxon>Bacillales</taxon>
        <taxon>Paenibacillaceae</taxon>
        <taxon>Aneurinibacillus group</taxon>
        <taxon>Aneurinibacillus</taxon>
    </lineage>
</organism>
<dbReference type="EMBL" id="FNED01000028">
    <property type="protein sequence ID" value="SDJ77610.1"/>
    <property type="molecule type" value="Genomic_DNA"/>
</dbReference>
<dbReference type="EMBL" id="LGUG01000012">
    <property type="protein sequence ID" value="KON90504.1"/>
    <property type="molecule type" value="Genomic_DNA"/>
</dbReference>
<evidence type="ECO:0000313" key="4">
    <source>
        <dbReference type="Proteomes" id="UP000182836"/>
    </source>
</evidence>
<accession>A0A0D1Y771</accession>
<gene>
    <name evidence="1" type="ORF">AF333_28915</name>
    <name evidence="2" type="ORF">SAMN04487909_12847</name>
</gene>
<reference evidence="2 4" key="2">
    <citation type="submission" date="2016-10" db="EMBL/GenBank/DDBJ databases">
        <authorList>
            <person name="de Groot N.N."/>
        </authorList>
    </citation>
    <scope>NUCLEOTIDE SEQUENCE [LARGE SCALE GENOMIC DNA]</scope>
    <source>
        <strain evidence="2 4">DSM 2895</strain>
    </source>
</reference>
<evidence type="ECO:0000313" key="3">
    <source>
        <dbReference type="Proteomes" id="UP000037269"/>
    </source>
</evidence>